<dbReference type="AlphaFoldDB" id="A0AAU9K0S4"/>
<comment type="caution">
    <text evidence="9">The sequence shown here is derived from an EMBL/GenBank/DDBJ whole genome shotgun (WGS) entry which is preliminary data.</text>
</comment>
<feature type="transmembrane region" description="Helical" evidence="7">
    <location>
        <begin position="108"/>
        <end position="125"/>
    </location>
</feature>
<accession>A0AAU9K0S4</accession>
<feature type="binding site" evidence="4">
    <location>
        <begin position="424"/>
        <end position="428"/>
    </location>
    <ligand>
        <name>AMP</name>
        <dbReference type="ChEBI" id="CHEBI:456215"/>
    </ligand>
</feature>
<keyword evidence="10" id="KW-1185">Reference proteome</keyword>
<feature type="binding site" evidence="5">
    <location>
        <position position="465"/>
    </location>
    <ligand>
        <name>Zn(2+)</name>
        <dbReference type="ChEBI" id="CHEBI:29105"/>
        <label>1</label>
    </ligand>
</feature>
<feature type="binding site" evidence="4">
    <location>
        <position position="629"/>
    </location>
    <ligand>
        <name>AMP</name>
        <dbReference type="ChEBI" id="CHEBI:456215"/>
    </ligand>
</feature>
<dbReference type="GO" id="GO:0004114">
    <property type="term" value="F:3',5'-cyclic-nucleotide phosphodiesterase activity"/>
    <property type="evidence" value="ECO:0007669"/>
    <property type="project" value="InterPro"/>
</dbReference>
<dbReference type="InterPro" id="IPR036971">
    <property type="entry name" value="PDEase_catalytic_dom_sf"/>
</dbReference>
<keyword evidence="7" id="KW-1133">Transmembrane helix</keyword>
<feature type="binding site" evidence="5">
    <location>
        <position position="578"/>
    </location>
    <ligand>
        <name>Zn(2+)</name>
        <dbReference type="ChEBI" id="CHEBI:29105"/>
        <label>1</label>
    </ligand>
</feature>
<comment type="similarity">
    <text evidence="6">Belongs to the cyclic nucleotide phosphodiesterase family.</text>
</comment>
<keyword evidence="7" id="KW-0812">Transmembrane</keyword>
<evidence type="ECO:0000256" key="6">
    <source>
        <dbReference type="RuleBase" id="RU363067"/>
    </source>
</evidence>
<feature type="binding site" evidence="4">
    <location>
        <position position="465"/>
    </location>
    <ligand>
        <name>AMP</name>
        <dbReference type="ChEBI" id="CHEBI:456215"/>
    </ligand>
</feature>
<reference evidence="9" key="1">
    <citation type="submission" date="2021-09" db="EMBL/GenBank/DDBJ databases">
        <authorList>
            <consortium name="AG Swart"/>
            <person name="Singh M."/>
            <person name="Singh A."/>
            <person name="Seah K."/>
            <person name="Emmerich C."/>
        </authorList>
    </citation>
    <scope>NUCLEOTIDE SEQUENCE</scope>
    <source>
        <strain evidence="9">ATCC30299</strain>
    </source>
</reference>
<proteinExistence type="inferred from homology"/>
<keyword evidence="7" id="KW-0472">Membrane</keyword>
<dbReference type="Pfam" id="PF00233">
    <property type="entry name" value="PDEase_I"/>
    <property type="match status" value="1"/>
</dbReference>
<dbReference type="PRINTS" id="PR00387">
    <property type="entry name" value="PDIESTERASE1"/>
</dbReference>
<comment type="cofactor">
    <cofactor evidence="6">
        <name>a divalent metal cation</name>
        <dbReference type="ChEBI" id="CHEBI:60240"/>
    </cofactor>
    <text evidence="6">Binds 2 divalent metal cations per subunit. Site 1 may preferentially bind zinc ions, while site 2 has a preference for magnesium and/or manganese ions.</text>
</comment>
<dbReference type="InterPro" id="IPR023174">
    <property type="entry name" value="PDEase_CS"/>
</dbReference>
<dbReference type="PROSITE" id="PS00126">
    <property type="entry name" value="PDEASE_I_1"/>
    <property type="match status" value="1"/>
</dbReference>
<dbReference type="PANTHER" id="PTHR11347">
    <property type="entry name" value="CYCLIC NUCLEOTIDE PHOSPHODIESTERASE"/>
    <property type="match status" value="1"/>
</dbReference>
<dbReference type="GO" id="GO:0046872">
    <property type="term" value="F:metal ion binding"/>
    <property type="evidence" value="ECO:0007669"/>
    <property type="project" value="UniProtKB-KW"/>
</dbReference>
<evidence type="ECO:0000256" key="4">
    <source>
        <dbReference type="PIRSR" id="PIRSR623088-2"/>
    </source>
</evidence>
<dbReference type="CDD" id="cd00077">
    <property type="entry name" value="HDc"/>
    <property type="match status" value="1"/>
</dbReference>
<evidence type="ECO:0000256" key="7">
    <source>
        <dbReference type="SAM" id="Phobius"/>
    </source>
</evidence>
<sequence>MELSGNGLLVASKNQIINDITQISPAREITMNQSEMANSLKLTDFKFYLCYLTTILLCIIAIILNYNDGEVNLKEFIFGTSILSASFLLCCISFIIEMKFGPGLLDRWSLPSLLYLIAGTAIILSDPNTYSTIMDEDDSKGCMPSLSAIAIILVVSHKRIKNHRNFEITSGLLLIFAFFLNLAGNQSKNLTIFQFFSILIVFGFLIISLQEPKKVHTQYLEIAKDSQSFISENDLKTDGIIHGAKKQADTVIEEIVDAINSSIESLKIISESKDPKAKEQAIASTGILRSILARLRRSTNVYYLNIENITKGLDEQDKIYIEQTFVSKRGGTVYSLPPRERSLIKIDSIYGVAELQGVLSQIGREWDFNTFFVSDCSGERPLQTCGYYAIVKYGIKDIFNMSENTLINFLKELEGRYNNNNPYHNSCHAADVMCSFLYIVFNTFILEEINSLELLAGIITSLGHDVGHPAKSNRFLIVTMDDLAIQFNDISVLEMHHASIVFKILKEHAYDLIKSIDPDRWSLVRKMIIEMILSTDLAKHFEIVSHFKAKYLSINDRQDMNDPDFRFDMFKMTIKVADVGHAAKKRDLHVKWCALIIQEYFDQGDVEKAMGIQVSMYCERETTEIAKTQIGFIKNIVVPLYQTYNMLAFCPSIKEKLLVQLEENEKFWISHHHPNRRQTSIDGAPQDENLEEYERLFKSIQRGRRGSLPEKYLS</sequence>
<dbReference type="InterPro" id="IPR002073">
    <property type="entry name" value="PDEase_catalytic_dom"/>
</dbReference>
<feature type="transmembrane region" description="Helical" evidence="7">
    <location>
        <begin position="45"/>
        <end position="64"/>
    </location>
</feature>
<dbReference type="GO" id="GO:0007165">
    <property type="term" value="P:signal transduction"/>
    <property type="evidence" value="ECO:0007669"/>
    <property type="project" value="InterPro"/>
</dbReference>
<gene>
    <name evidence="9" type="ORF">BSTOLATCC_MIC53404</name>
</gene>
<keyword evidence="1 5" id="KW-0479">Metal-binding</keyword>
<feature type="binding site" evidence="4">
    <location>
        <position position="578"/>
    </location>
    <ligand>
        <name>AMP</name>
        <dbReference type="ChEBI" id="CHEBI:456215"/>
    </ligand>
</feature>
<feature type="binding site" evidence="5">
    <location>
        <position position="464"/>
    </location>
    <ligand>
        <name>Zn(2+)</name>
        <dbReference type="ChEBI" id="CHEBI:29105"/>
        <label>1</label>
    </ligand>
</feature>
<name>A0AAU9K0S4_9CILI</name>
<dbReference type="EMBL" id="CAJZBQ010000053">
    <property type="protein sequence ID" value="CAG9331331.1"/>
    <property type="molecule type" value="Genomic_DNA"/>
</dbReference>
<keyword evidence="2 6" id="KW-0378">Hydrolase</keyword>
<feature type="binding site" evidence="5">
    <location>
        <position position="428"/>
    </location>
    <ligand>
        <name>Zn(2+)</name>
        <dbReference type="ChEBI" id="CHEBI:29105"/>
        <label>1</label>
    </ligand>
</feature>
<evidence type="ECO:0000259" key="8">
    <source>
        <dbReference type="PROSITE" id="PS51845"/>
    </source>
</evidence>
<organism evidence="9 10">
    <name type="scientific">Blepharisma stoltei</name>
    <dbReference type="NCBI Taxonomy" id="1481888"/>
    <lineage>
        <taxon>Eukaryota</taxon>
        <taxon>Sar</taxon>
        <taxon>Alveolata</taxon>
        <taxon>Ciliophora</taxon>
        <taxon>Postciliodesmatophora</taxon>
        <taxon>Heterotrichea</taxon>
        <taxon>Heterotrichida</taxon>
        <taxon>Blepharismidae</taxon>
        <taxon>Blepharisma</taxon>
    </lineage>
</organism>
<feature type="active site" description="Proton donor" evidence="3">
    <location>
        <position position="424"/>
    </location>
</feature>
<protein>
    <recommendedName>
        <fullName evidence="6">Phosphodiesterase</fullName>
        <ecNumber evidence="6">3.1.4.-</ecNumber>
    </recommendedName>
</protein>
<feature type="transmembrane region" description="Helical" evidence="7">
    <location>
        <begin position="76"/>
        <end position="96"/>
    </location>
</feature>
<evidence type="ECO:0000313" key="10">
    <source>
        <dbReference type="Proteomes" id="UP001162131"/>
    </source>
</evidence>
<evidence type="ECO:0000256" key="3">
    <source>
        <dbReference type="PIRSR" id="PIRSR623088-1"/>
    </source>
</evidence>
<dbReference type="SUPFAM" id="SSF109604">
    <property type="entry name" value="HD-domain/PDEase-like"/>
    <property type="match status" value="1"/>
</dbReference>
<dbReference type="PROSITE" id="PS51845">
    <property type="entry name" value="PDEASE_I_2"/>
    <property type="match status" value="1"/>
</dbReference>
<dbReference type="Proteomes" id="UP001162131">
    <property type="component" value="Unassembled WGS sequence"/>
</dbReference>
<dbReference type="Gene3D" id="1.10.1300.10">
    <property type="entry name" value="3'5'-cyclic nucleotide phosphodiesterase, catalytic domain"/>
    <property type="match status" value="1"/>
</dbReference>
<evidence type="ECO:0000256" key="1">
    <source>
        <dbReference type="ARBA" id="ARBA00022723"/>
    </source>
</evidence>
<evidence type="ECO:0000256" key="2">
    <source>
        <dbReference type="ARBA" id="ARBA00022801"/>
    </source>
</evidence>
<feature type="transmembrane region" description="Helical" evidence="7">
    <location>
        <begin position="166"/>
        <end position="184"/>
    </location>
</feature>
<dbReference type="InterPro" id="IPR023088">
    <property type="entry name" value="PDEase"/>
</dbReference>
<feature type="domain" description="PDEase" evidence="8">
    <location>
        <begin position="337"/>
        <end position="675"/>
    </location>
</feature>
<dbReference type="EC" id="3.1.4.-" evidence="6"/>
<evidence type="ECO:0000313" key="9">
    <source>
        <dbReference type="EMBL" id="CAG9331331.1"/>
    </source>
</evidence>
<feature type="binding site" evidence="5">
    <location>
        <position position="465"/>
    </location>
    <ligand>
        <name>Zn(2+)</name>
        <dbReference type="ChEBI" id="CHEBI:29105"/>
        <label>2</label>
    </ligand>
</feature>
<dbReference type="InterPro" id="IPR003607">
    <property type="entry name" value="HD/PDEase_dom"/>
</dbReference>
<feature type="transmembrane region" description="Helical" evidence="7">
    <location>
        <begin position="190"/>
        <end position="209"/>
    </location>
</feature>
<evidence type="ECO:0000256" key="5">
    <source>
        <dbReference type="PIRSR" id="PIRSR623088-3"/>
    </source>
</evidence>